<dbReference type="InterPro" id="IPR013022">
    <property type="entry name" value="Xyl_isomerase-like_TIM-brl"/>
</dbReference>
<dbReference type="Pfam" id="PF01261">
    <property type="entry name" value="AP_endonuc_2"/>
    <property type="match status" value="1"/>
</dbReference>
<sequence length="284" mass="31744">MKKSVFTLLFAVLVAVPLWAQKGKAIFPEMPGMVSYTYRNSFQKDVAATLDTIKALGITDMEFSNLFGKTAQELRKLLDERGMKCSSFGVGYPDLTDKIDQVGQNAKTLGAQYVRVAWIPHKGDFTLDMAKQTVADFNQFGKTLKDKYGLTFCYHNHGFEFQPHGEGTLFDYIVQNTDPKYVSFEMDILWTYFPGADPVALLNKYGNRFKLMHLKDLKKGVQGNLSGGTDKDNDVALGTGQLDLPAILIAARKAGVKHYYIEDESGHIATQVPQSIAYLKSLRK</sequence>
<name>A0A840TQ25_9BACT</name>
<dbReference type="Gene3D" id="3.20.20.150">
    <property type="entry name" value="Divalent-metal-dependent TIM barrel enzymes"/>
    <property type="match status" value="1"/>
</dbReference>
<dbReference type="Proteomes" id="UP000557307">
    <property type="component" value="Unassembled WGS sequence"/>
</dbReference>
<dbReference type="AlphaFoldDB" id="A0A840TQ25"/>
<organism evidence="2 3">
    <name type="scientific">Rhabdobacter roseus</name>
    <dbReference type="NCBI Taxonomy" id="1655419"/>
    <lineage>
        <taxon>Bacteria</taxon>
        <taxon>Pseudomonadati</taxon>
        <taxon>Bacteroidota</taxon>
        <taxon>Cytophagia</taxon>
        <taxon>Cytophagales</taxon>
        <taxon>Cytophagaceae</taxon>
        <taxon>Rhabdobacter</taxon>
    </lineage>
</organism>
<evidence type="ECO:0000313" key="2">
    <source>
        <dbReference type="EMBL" id="MBB5286446.1"/>
    </source>
</evidence>
<dbReference type="EMBL" id="JACHGF010000009">
    <property type="protein sequence ID" value="MBB5286446.1"/>
    <property type="molecule type" value="Genomic_DNA"/>
</dbReference>
<dbReference type="InterPro" id="IPR050312">
    <property type="entry name" value="IolE/XylAMocC-like"/>
</dbReference>
<dbReference type="GO" id="GO:0016853">
    <property type="term" value="F:isomerase activity"/>
    <property type="evidence" value="ECO:0007669"/>
    <property type="project" value="UniProtKB-KW"/>
</dbReference>
<feature type="domain" description="Xylose isomerase-like TIM barrel" evidence="1">
    <location>
        <begin position="51"/>
        <end position="281"/>
    </location>
</feature>
<reference evidence="2 3" key="1">
    <citation type="submission" date="2020-08" db="EMBL/GenBank/DDBJ databases">
        <title>Genomic Encyclopedia of Type Strains, Phase IV (KMG-IV): sequencing the most valuable type-strain genomes for metagenomic binning, comparative biology and taxonomic classification.</title>
        <authorList>
            <person name="Goeker M."/>
        </authorList>
    </citation>
    <scope>NUCLEOTIDE SEQUENCE [LARGE SCALE GENOMIC DNA]</scope>
    <source>
        <strain evidence="2 3">DSM 105074</strain>
    </source>
</reference>
<dbReference type="PANTHER" id="PTHR12110:SF41">
    <property type="entry name" value="INOSOSE DEHYDRATASE"/>
    <property type="match status" value="1"/>
</dbReference>
<dbReference type="RefSeq" id="WP_184177562.1">
    <property type="nucleotide sequence ID" value="NZ_JACHGF010000009.1"/>
</dbReference>
<protein>
    <submittedName>
        <fullName evidence="2">Sugar phosphate isomerase/epimerase</fullName>
    </submittedName>
</protein>
<dbReference type="InterPro" id="IPR036237">
    <property type="entry name" value="Xyl_isomerase-like_sf"/>
</dbReference>
<keyword evidence="3" id="KW-1185">Reference proteome</keyword>
<keyword evidence="2" id="KW-0413">Isomerase</keyword>
<accession>A0A840TQ25</accession>
<evidence type="ECO:0000313" key="3">
    <source>
        <dbReference type="Proteomes" id="UP000557307"/>
    </source>
</evidence>
<comment type="caution">
    <text evidence="2">The sequence shown here is derived from an EMBL/GenBank/DDBJ whole genome shotgun (WGS) entry which is preliminary data.</text>
</comment>
<dbReference type="PANTHER" id="PTHR12110">
    <property type="entry name" value="HYDROXYPYRUVATE ISOMERASE"/>
    <property type="match status" value="1"/>
</dbReference>
<evidence type="ECO:0000259" key="1">
    <source>
        <dbReference type="Pfam" id="PF01261"/>
    </source>
</evidence>
<dbReference type="SUPFAM" id="SSF51658">
    <property type="entry name" value="Xylose isomerase-like"/>
    <property type="match status" value="1"/>
</dbReference>
<proteinExistence type="predicted"/>
<gene>
    <name evidence="2" type="ORF">HNQ92_004606</name>
</gene>